<dbReference type="InterPro" id="IPR013520">
    <property type="entry name" value="Ribonucl_H"/>
</dbReference>
<dbReference type="PANTHER" id="PTHR30562:SF1">
    <property type="entry name" value="UVRABC SYSTEM PROTEIN C"/>
    <property type="match status" value="1"/>
</dbReference>
<dbReference type="GO" id="GO:0009380">
    <property type="term" value="C:excinuclease repair complex"/>
    <property type="evidence" value="ECO:0007669"/>
    <property type="project" value="TreeGrafter"/>
</dbReference>
<feature type="domain" description="GIY-YIG" evidence="3">
    <location>
        <begin position="231"/>
        <end position="309"/>
    </location>
</feature>
<dbReference type="AlphaFoldDB" id="A0A0R2P042"/>
<dbReference type="InterPro" id="IPR035901">
    <property type="entry name" value="GIY-YIG_endonuc_sf"/>
</dbReference>
<dbReference type="InterPro" id="IPR036397">
    <property type="entry name" value="RNaseH_sf"/>
</dbReference>
<dbReference type="InterPro" id="IPR012337">
    <property type="entry name" value="RNaseH-like_sf"/>
</dbReference>
<dbReference type="Gene3D" id="3.30.420.10">
    <property type="entry name" value="Ribonuclease H-like superfamily/Ribonuclease H"/>
    <property type="match status" value="1"/>
</dbReference>
<dbReference type="PROSITE" id="PS50151">
    <property type="entry name" value="UVR"/>
    <property type="match status" value="1"/>
</dbReference>
<dbReference type="FunFam" id="3.30.420.10:FF:000045">
    <property type="entry name" value="3'-5' exonuclease DinG"/>
    <property type="match status" value="1"/>
</dbReference>
<evidence type="ECO:0000256" key="1">
    <source>
        <dbReference type="ARBA" id="ARBA00022839"/>
    </source>
</evidence>
<dbReference type="GO" id="GO:0003677">
    <property type="term" value="F:DNA binding"/>
    <property type="evidence" value="ECO:0007669"/>
    <property type="project" value="InterPro"/>
</dbReference>
<dbReference type="CDD" id="cd06127">
    <property type="entry name" value="DEDDh"/>
    <property type="match status" value="1"/>
</dbReference>
<keyword evidence="1" id="KW-0540">Nuclease</keyword>
<name>A0A0R2P042_9ACTN</name>
<reference evidence="4 5" key="1">
    <citation type="submission" date="2015-10" db="EMBL/GenBank/DDBJ databases">
        <title>Metagenome-Assembled Genomes uncover a global brackish microbiome.</title>
        <authorList>
            <person name="Hugerth L.W."/>
            <person name="Larsson J."/>
            <person name="Alneberg J."/>
            <person name="Lindh M.V."/>
            <person name="Legrand C."/>
            <person name="Pinhassi J."/>
            <person name="Andersson A.F."/>
        </authorList>
    </citation>
    <scope>NUCLEOTIDE SEQUENCE [LARGE SCALE GENOMIC DNA]</scope>
    <source>
        <strain evidence="4">BACL2 MAG-120802-bin41</strain>
    </source>
</reference>
<gene>
    <name evidence="4" type="ORF">ABR60_04765</name>
</gene>
<dbReference type="Proteomes" id="UP000053941">
    <property type="component" value="Unassembled WGS sequence"/>
</dbReference>
<proteinExistence type="predicted"/>
<keyword evidence="1" id="KW-0269">Exonuclease</keyword>
<comment type="caution">
    <text evidence="4">The sequence shown here is derived from an EMBL/GenBank/DDBJ whole genome shotgun (WGS) entry which is preliminary data.</text>
</comment>
<evidence type="ECO:0000259" key="2">
    <source>
        <dbReference type="PROSITE" id="PS50151"/>
    </source>
</evidence>
<dbReference type="SUPFAM" id="SSF82771">
    <property type="entry name" value="GIY-YIG endonuclease"/>
    <property type="match status" value="1"/>
</dbReference>
<dbReference type="Pfam" id="PF01541">
    <property type="entry name" value="GIY-YIG"/>
    <property type="match status" value="1"/>
</dbReference>
<dbReference type="NCBIfam" id="TIGR00573">
    <property type="entry name" value="dnaq"/>
    <property type="match status" value="1"/>
</dbReference>
<evidence type="ECO:0000259" key="3">
    <source>
        <dbReference type="PROSITE" id="PS50164"/>
    </source>
</evidence>
<dbReference type="GO" id="GO:0003887">
    <property type="term" value="F:DNA-directed DNA polymerase activity"/>
    <property type="evidence" value="ECO:0007669"/>
    <property type="project" value="InterPro"/>
</dbReference>
<dbReference type="InterPro" id="IPR001943">
    <property type="entry name" value="UVR_dom"/>
</dbReference>
<dbReference type="Pfam" id="PF00929">
    <property type="entry name" value="RNase_T"/>
    <property type="match status" value="1"/>
</dbReference>
<dbReference type="NCBIfam" id="NF005905">
    <property type="entry name" value="PRK07883.1-3"/>
    <property type="match status" value="1"/>
</dbReference>
<dbReference type="PROSITE" id="PS50164">
    <property type="entry name" value="GIY_YIG"/>
    <property type="match status" value="1"/>
</dbReference>
<protein>
    <recommendedName>
        <fullName evidence="6">Endonuclease</fullName>
    </recommendedName>
</protein>
<dbReference type="SMART" id="SM00465">
    <property type="entry name" value="GIYc"/>
    <property type="match status" value="1"/>
</dbReference>
<dbReference type="InterPro" id="IPR006054">
    <property type="entry name" value="DnaQ"/>
</dbReference>
<dbReference type="InterPro" id="IPR036876">
    <property type="entry name" value="UVR_dom_sf"/>
</dbReference>
<accession>A0A0R2P042</accession>
<dbReference type="EMBL" id="LIAS01000010">
    <property type="protein sequence ID" value="KRO31244.1"/>
    <property type="molecule type" value="Genomic_DNA"/>
</dbReference>
<evidence type="ECO:0000313" key="4">
    <source>
        <dbReference type="EMBL" id="KRO31244.1"/>
    </source>
</evidence>
<keyword evidence="1" id="KW-0378">Hydrolase</keyword>
<dbReference type="Pfam" id="PF02151">
    <property type="entry name" value="UVR"/>
    <property type="match status" value="1"/>
</dbReference>
<dbReference type="GO" id="GO:0004527">
    <property type="term" value="F:exonuclease activity"/>
    <property type="evidence" value="ECO:0007669"/>
    <property type="project" value="UniProtKB-KW"/>
</dbReference>
<feature type="domain" description="UVR" evidence="2">
    <location>
        <begin position="423"/>
        <end position="458"/>
    </location>
</feature>
<dbReference type="SUPFAM" id="SSF46600">
    <property type="entry name" value="C-terminal UvrC-binding domain of UvrB"/>
    <property type="match status" value="1"/>
</dbReference>
<dbReference type="NCBIfam" id="NF005907">
    <property type="entry name" value="PRK07883.1-5"/>
    <property type="match status" value="1"/>
</dbReference>
<dbReference type="GO" id="GO:0006260">
    <property type="term" value="P:DNA replication"/>
    <property type="evidence" value="ECO:0007669"/>
    <property type="project" value="InterPro"/>
</dbReference>
<sequence length="599" mass="66137">MNSEQESQFISAFQPSFDDVSLSLYETTFVVVDLETTGGSHNSAAITEIGAVKVRAGEIVGEFQTLVNPESPIPPFITVLTGITDAMVIAAPKLGEAIFSFLEFVGSSKDSVLVAHNAPFDIGFLKAACAKLEISWPSYQFLDTAKIARYVVTRDEAPNCKLSTLSTFFGATTNPDHRALSDARATVDVFHGILDRLGSYGVKTLEELKSFSSRVTSAQRSKKYLAEGLANSPGVYIFRDEAGTPLYIGTTRNLRNRVRSYFTAAETRKRIHDMISLAHSLDVIETATIIEAEVRELRLINEKQPRFNRRSKFQAKSLWIKLTKEAFPRLVAVRGATGLDDESGWAGPFNGRDESARAIEALYEVTQIRQCKPRITLSSMKSASPCALFDMKRCGAPCIGQESIDSYSSHVTAIHQSLHNDSRPILNSLNQRMRELANQERFEEASEVRNRLGALIRGSARAQSIRSLTRVKELIAAIATSTDTWEFVVIRHGKLAASATAKSDNYKEVVESLKLTAEVVIDNGEILPASHHEEVEVLLRYLNQEGIRIVEVDGIWALPTFGSAAARSEIEKVRAQVGANSYKEDFANSVDRFAQRSTN</sequence>
<dbReference type="GO" id="GO:0006289">
    <property type="term" value="P:nucleotide-excision repair"/>
    <property type="evidence" value="ECO:0007669"/>
    <property type="project" value="InterPro"/>
</dbReference>
<dbReference type="Gene3D" id="3.40.1440.10">
    <property type="entry name" value="GIY-YIG endonuclease"/>
    <property type="match status" value="1"/>
</dbReference>
<dbReference type="InterPro" id="IPR047296">
    <property type="entry name" value="GIY-YIG_UvrC_Cho"/>
</dbReference>
<dbReference type="CDD" id="cd10434">
    <property type="entry name" value="GIY-YIG_UvrC_Cho"/>
    <property type="match status" value="1"/>
</dbReference>
<evidence type="ECO:0000313" key="5">
    <source>
        <dbReference type="Proteomes" id="UP000053941"/>
    </source>
</evidence>
<dbReference type="InterPro" id="IPR050066">
    <property type="entry name" value="UvrABC_protein_C"/>
</dbReference>
<dbReference type="InterPro" id="IPR000305">
    <property type="entry name" value="GIY-YIG_endonuc"/>
</dbReference>
<organism evidence="4 5">
    <name type="scientific">Actinobacteria bacterium BACL2 MAG-120802-bin41</name>
    <dbReference type="NCBI Taxonomy" id="1655568"/>
    <lineage>
        <taxon>Bacteria</taxon>
        <taxon>Bacillati</taxon>
        <taxon>Actinomycetota</taxon>
        <taxon>Actinomycetes</taxon>
        <taxon>Actinomycetes incertae sedis</taxon>
        <taxon>ac1 cluster</taxon>
    </lineage>
</organism>
<evidence type="ECO:0008006" key="6">
    <source>
        <dbReference type="Google" id="ProtNLM"/>
    </source>
</evidence>
<dbReference type="PANTHER" id="PTHR30562">
    <property type="entry name" value="UVRC/OXIDOREDUCTASE"/>
    <property type="match status" value="1"/>
</dbReference>
<dbReference type="SUPFAM" id="SSF53098">
    <property type="entry name" value="Ribonuclease H-like"/>
    <property type="match status" value="1"/>
</dbReference>
<dbReference type="SMART" id="SM00479">
    <property type="entry name" value="EXOIII"/>
    <property type="match status" value="1"/>
</dbReference>